<accession>A0A8S5QT87</accession>
<feature type="compositionally biased region" description="Low complexity" evidence="1">
    <location>
        <begin position="188"/>
        <end position="203"/>
    </location>
</feature>
<reference evidence="2" key="1">
    <citation type="journal article" date="2021" name="Proc. Natl. Acad. Sci. U.S.A.">
        <title>A Catalog of Tens of Thousands of Viruses from Human Metagenomes Reveals Hidden Associations with Chronic Diseases.</title>
        <authorList>
            <person name="Tisza M.J."/>
            <person name="Buck C.B."/>
        </authorList>
    </citation>
    <scope>NUCLEOTIDE SEQUENCE</scope>
    <source>
        <strain evidence="2">CtRnx2</strain>
    </source>
</reference>
<feature type="region of interest" description="Disordered" evidence="1">
    <location>
        <begin position="188"/>
        <end position="212"/>
    </location>
</feature>
<proteinExistence type="predicted"/>
<organism evidence="2">
    <name type="scientific">Podoviridae sp. ctRnx2</name>
    <dbReference type="NCBI Taxonomy" id="2826555"/>
    <lineage>
        <taxon>Viruses</taxon>
        <taxon>Duplodnaviria</taxon>
        <taxon>Heunggongvirae</taxon>
        <taxon>Uroviricota</taxon>
        <taxon>Caudoviricetes</taxon>
    </lineage>
</organism>
<dbReference type="EMBL" id="BK015724">
    <property type="protein sequence ID" value="DAE22011.1"/>
    <property type="molecule type" value="Genomic_DNA"/>
</dbReference>
<feature type="compositionally biased region" description="Low complexity" evidence="1">
    <location>
        <begin position="1"/>
        <end position="37"/>
    </location>
</feature>
<name>A0A8S5QT87_9CAUD</name>
<evidence type="ECO:0000256" key="1">
    <source>
        <dbReference type="SAM" id="MobiDB-lite"/>
    </source>
</evidence>
<protein>
    <submittedName>
        <fullName evidence="2">Capsid assembly protein</fullName>
    </submittedName>
</protein>
<feature type="region of interest" description="Disordered" evidence="1">
    <location>
        <begin position="1"/>
        <end position="51"/>
    </location>
</feature>
<evidence type="ECO:0000313" key="2">
    <source>
        <dbReference type="EMBL" id="DAE22011.1"/>
    </source>
</evidence>
<sequence>MTDTTQPQPTQAPPAVEQTPDTQPAPQATPEAAKPAAPAQPPVQPGSKTVSYMQSGNKALDAALSILGRGGLEQDSFEMDQAREGNFGPLKAVLNHLKLEHGEAALQLMEAAYATHQAEQEKARKELVSDLHKIAGGKDGWEATQAFIEANATPDEAKELKEALETGGITARMAARYMATLYQQFGQGAQEGQPQEAQATQPQNFSPRATKSVGASKAGEFLSFDDYFKQYQALVSSGAGQNDPRVVALNQARLRAIHAGH</sequence>